<feature type="domain" description="Glycosyltransferase 2-like" evidence="1">
    <location>
        <begin position="8"/>
        <end position="127"/>
    </location>
</feature>
<dbReference type="Pfam" id="PF00535">
    <property type="entry name" value="Glycos_transf_2"/>
    <property type="match status" value="1"/>
</dbReference>
<sequence>MKEKLKISVVTVCYNMEGTIEETILSVLNQNYPNLEYIIIDGNSTDDTMLIVNKYKDKISTIVSEPDNGMYDAIHKGFSMATGDILAWINADDSYMPWTFKYVNEVFTTYPDVDWIGGLPAFMDEGRILTDIFSYPGAKDQKDIVNGRFQSKIFGCLQQEGMFWRKSLYETSGGLNVNYRYAGDFDLWIKFAKKAKLVSVQIPLAAFMRRHDSLSIGSNDKYEAEIMQITAGLKVYPTFLYKLFMKNKKCTHLARLLTYRKSPILLYSLSEKRFIYKETRRSVSYHTLKGLMLYQHG</sequence>
<dbReference type="EMBL" id="NFHB01000006">
    <property type="protein sequence ID" value="OUN02751.1"/>
    <property type="molecule type" value="Genomic_DNA"/>
</dbReference>
<gene>
    <name evidence="2" type="ORF">B5G41_09430</name>
</gene>
<evidence type="ECO:0000313" key="3">
    <source>
        <dbReference type="Proteomes" id="UP000195772"/>
    </source>
</evidence>
<comment type="caution">
    <text evidence="2">The sequence shown here is derived from an EMBL/GenBank/DDBJ whole genome shotgun (WGS) entry which is preliminary data.</text>
</comment>
<dbReference type="OrthoDB" id="9788101at2"/>
<protein>
    <recommendedName>
        <fullName evidence="1">Glycosyltransferase 2-like domain-containing protein</fullName>
    </recommendedName>
</protein>
<dbReference type="InterPro" id="IPR001173">
    <property type="entry name" value="Glyco_trans_2-like"/>
</dbReference>
<dbReference type="SUPFAM" id="SSF53448">
    <property type="entry name" value="Nucleotide-diphospho-sugar transferases"/>
    <property type="match status" value="1"/>
</dbReference>
<evidence type="ECO:0000259" key="1">
    <source>
        <dbReference type="Pfam" id="PF00535"/>
    </source>
</evidence>
<dbReference type="PANTHER" id="PTHR43685">
    <property type="entry name" value="GLYCOSYLTRANSFERASE"/>
    <property type="match status" value="1"/>
</dbReference>
<reference evidence="3" key="1">
    <citation type="submission" date="2017-04" db="EMBL/GenBank/DDBJ databases">
        <title>Function of individual gut microbiota members based on whole genome sequencing of pure cultures obtained from chicken caecum.</title>
        <authorList>
            <person name="Medvecky M."/>
            <person name="Cejkova D."/>
            <person name="Polansky O."/>
            <person name="Karasova D."/>
            <person name="Kubasova T."/>
            <person name="Cizek A."/>
            <person name="Rychlik I."/>
        </authorList>
    </citation>
    <scope>NUCLEOTIDE SEQUENCE [LARGE SCALE GENOMIC DNA]</scope>
    <source>
        <strain evidence="3">An90</strain>
    </source>
</reference>
<proteinExistence type="predicted"/>
<dbReference type="InterPro" id="IPR050834">
    <property type="entry name" value="Glycosyltransf_2"/>
</dbReference>
<accession>A0A1Y3QST9</accession>
<organism evidence="2 3">
    <name type="scientific">Alistipes onderdonkii</name>
    <dbReference type="NCBI Taxonomy" id="328813"/>
    <lineage>
        <taxon>Bacteria</taxon>
        <taxon>Pseudomonadati</taxon>
        <taxon>Bacteroidota</taxon>
        <taxon>Bacteroidia</taxon>
        <taxon>Bacteroidales</taxon>
        <taxon>Rikenellaceae</taxon>
        <taxon>Alistipes</taxon>
    </lineage>
</organism>
<name>A0A1Y3QST9_9BACT</name>
<dbReference type="CDD" id="cd06433">
    <property type="entry name" value="GT_2_WfgS_like"/>
    <property type="match status" value="1"/>
</dbReference>
<dbReference type="Proteomes" id="UP000195772">
    <property type="component" value="Unassembled WGS sequence"/>
</dbReference>
<dbReference type="Gene3D" id="3.90.550.10">
    <property type="entry name" value="Spore Coat Polysaccharide Biosynthesis Protein SpsA, Chain A"/>
    <property type="match status" value="1"/>
</dbReference>
<evidence type="ECO:0000313" key="2">
    <source>
        <dbReference type="EMBL" id="OUN02751.1"/>
    </source>
</evidence>
<dbReference type="InterPro" id="IPR029044">
    <property type="entry name" value="Nucleotide-diphossugar_trans"/>
</dbReference>
<dbReference type="RefSeq" id="WP_087402580.1">
    <property type="nucleotide sequence ID" value="NZ_BAAFKZ010000038.1"/>
</dbReference>
<dbReference type="AlphaFoldDB" id="A0A1Y3QST9"/>
<dbReference type="PANTHER" id="PTHR43685:SF2">
    <property type="entry name" value="GLYCOSYLTRANSFERASE 2-LIKE DOMAIN-CONTAINING PROTEIN"/>
    <property type="match status" value="1"/>
</dbReference>